<evidence type="ECO:0000256" key="5">
    <source>
        <dbReference type="ARBA" id="ARBA00022771"/>
    </source>
</evidence>
<feature type="domain" description="DH" evidence="10">
    <location>
        <begin position="154"/>
        <end position="342"/>
    </location>
</feature>
<evidence type="ECO:0000313" key="12">
    <source>
        <dbReference type="EMBL" id="CAK8675505.1"/>
    </source>
</evidence>
<reference evidence="12 13" key="1">
    <citation type="submission" date="2024-02" db="EMBL/GenBank/DDBJ databases">
        <authorList>
            <person name="Daric V."/>
            <person name="Darras S."/>
        </authorList>
    </citation>
    <scope>NUCLEOTIDE SEQUENCE [LARGE SCALE GENOMIC DNA]</scope>
</reference>
<protein>
    <submittedName>
        <fullName evidence="12">Uncharacterized protein</fullName>
    </submittedName>
</protein>
<dbReference type="Pfam" id="PF01363">
    <property type="entry name" value="FYVE"/>
    <property type="match status" value="1"/>
</dbReference>
<evidence type="ECO:0000259" key="9">
    <source>
        <dbReference type="PROSITE" id="PS50003"/>
    </source>
</evidence>
<dbReference type="EMBL" id="CAWYQH010000024">
    <property type="protein sequence ID" value="CAK8675505.1"/>
    <property type="molecule type" value="Genomic_DNA"/>
</dbReference>
<organism evidence="12 13">
    <name type="scientific">Clavelina lepadiformis</name>
    <name type="common">Light-bulb sea squirt</name>
    <name type="synonym">Ascidia lepadiformis</name>
    <dbReference type="NCBI Taxonomy" id="159417"/>
    <lineage>
        <taxon>Eukaryota</taxon>
        <taxon>Metazoa</taxon>
        <taxon>Chordata</taxon>
        <taxon>Tunicata</taxon>
        <taxon>Ascidiacea</taxon>
        <taxon>Aplousobranchia</taxon>
        <taxon>Clavelinidae</taxon>
        <taxon>Clavelina</taxon>
    </lineage>
</organism>
<comment type="subcellular location">
    <subcellularLocation>
        <location evidence="1">Cytoplasm</location>
        <location evidence="1">Cytoskeleton</location>
    </subcellularLocation>
</comment>
<evidence type="ECO:0000256" key="1">
    <source>
        <dbReference type="ARBA" id="ARBA00004245"/>
    </source>
</evidence>
<comment type="caution">
    <text evidence="12">The sequence shown here is derived from an EMBL/GenBank/DDBJ whole genome shotgun (WGS) entry which is preliminary data.</text>
</comment>
<feature type="domain" description="FYVE-type" evidence="11">
    <location>
        <begin position="515"/>
        <end position="576"/>
    </location>
</feature>
<dbReference type="PROSITE" id="PS50010">
    <property type="entry name" value="DH_2"/>
    <property type="match status" value="1"/>
</dbReference>
<dbReference type="Pfam" id="PF00169">
    <property type="entry name" value="PH"/>
    <property type="match status" value="1"/>
</dbReference>
<dbReference type="InterPro" id="IPR000219">
    <property type="entry name" value="DH_dom"/>
</dbReference>
<dbReference type="SMART" id="SM00325">
    <property type="entry name" value="RhoGEF"/>
    <property type="match status" value="1"/>
</dbReference>
<feature type="domain" description="PH" evidence="9">
    <location>
        <begin position="372"/>
        <end position="472"/>
    </location>
</feature>
<dbReference type="PANTHER" id="PTHR12673:SF241">
    <property type="entry name" value="DH DOMAIN-CONTAINING PROTEIN"/>
    <property type="match status" value="1"/>
</dbReference>
<dbReference type="CDD" id="cd00160">
    <property type="entry name" value="RhoGEF"/>
    <property type="match status" value="1"/>
</dbReference>
<dbReference type="InterPro" id="IPR013083">
    <property type="entry name" value="Znf_RING/FYVE/PHD"/>
</dbReference>
<dbReference type="InterPro" id="IPR017455">
    <property type="entry name" value="Znf_FYVE-rel"/>
</dbReference>
<evidence type="ECO:0000256" key="8">
    <source>
        <dbReference type="PROSITE-ProRule" id="PRU00091"/>
    </source>
</evidence>
<keyword evidence="13" id="KW-1185">Reference proteome</keyword>
<dbReference type="SUPFAM" id="SSF48065">
    <property type="entry name" value="DBL homology domain (DH-domain)"/>
    <property type="match status" value="1"/>
</dbReference>
<evidence type="ECO:0000256" key="6">
    <source>
        <dbReference type="ARBA" id="ARBA00022833"/>
    </source>
</evidence>
<evidence type="ECO:0000256" key="2">
    <source>
        <dbReference type="ARBA" id="ARBA00022490"/>
    </source>
</evidence>
<dbReference type="Gene3D" id="1.20.900.10">
    <property type="entry name" value="Dbl homology (DH) domain"/>
    <property type="match status" value="1"/>
</dbReference>
<dbReference type="Gene3D" id="2.30.29.30">
    <property type="entry name" value="Pleckstrin-homology domain (PH domain)/Phosphotyrosine-binding domain (PTB)"/>
    <property type="match status" value="2"/>
</dbReference>
<keyword evidence="2" id="KW-0963">Cytoplasm</keyword>
<evidence type="ECO:0000259" key="10">
    <source>
        <dbReference type="PROSITE" id="PS50010"/>
    </source>
</evidence>
<keyword evidence="4" id="KW-0479">Metal-binding</keyword>
<dbReference type="InterPro" id="IPR000306">
    <property type="entry name" value="Znf_FYVE"/>
</dbReference>
<dbReference type="InterPro" id="IPR011993">
    <property type="entry name" value="PH-like_dom_sf"/>
</dbReference>
<proteinExistence type="predicted"/>
<name>A0ABP0F718_CLALP</name>
<dbReference type="Proteomes" id="UP001642483">
    <property type="component" value="Unassembled WGS sequence"/>
</dbReference>
<dbReference type="SUPFAM" id="SSF57903">
    <property type="entry name" value="FYVE/PHD zinc finger"/>
    <property type="match status" value="1"/>
</dbReference>
<evidence type="ECO:0000256" key="3">
    <source>
        <dbReference type="ARBA" id="ARBA00022658"/>
    </source>
</evidence>
<dbReference type="Gene3D" id="3.30.40.10">
    <property type="entry name" value="Zinc/RING finger domain, C3HC4 (zinc finger)"/>
    <property type="match status" value="1"/>
</dbReference>
<dbReference type="InterPro" id="IPR001849">
    <property type="entry name" value="PH_domain"/>
</dbReference>
<dbReference type="PROSITE" id="PS50178">
    <property type="entry name" value="ZF_FYVE"/>
    <property type="match status" value="1"/>
</dbReference>
<dbReference type="SMART" id="SM00233">
    <property type="entry name" value="PH"/>
    <property type="match status" value="2"/>
</dbReference>
<dbReference type="Pfam" id="PF00621">
    <property type="entry name" value="RhoGEF"/>
    <property type="match status" value="1"/>
</dbReference>
<keyword evidence="6" id="KW-0862">Zinc</keyword>
<dbReference type="SMART" id="SM00064">
    <property type="entry name" value="FYVE"/>
    <property type="match status" value="1"/>
</dbReference>
<evidence type="ECO:0000313" key="13">
    <source>
        <dbReference type="Proteomes" id="UP001642483"/>
    </source>
</evidence>
<dbReference type="PANTHER" id="PTHR12673">
    <property type="entry name" value="FACIOGENITAL DYSPLASIA PROTEIN"/>
    <property type="match status" value="1"/>
</dbReference>
<evidence type="ECO:0000256" key="4">
    <source>
        <dbReference type="ARBA" id="ARBA00022723"/>
    </source>
</evidence>
<evidence type="ECO:0000259" key="11">
    <source>
        <dbReference type="PROSITE" id="PS50178"/>
    </source>
</evidence>
<evidence type="ECO:0000256" key="7">
    <source>
        <dbReference type="ARBA" id="ARBA00023212"/>
    </source>
</evidence>
<accession>A0ABP0F718</accession>
<keyword evidence="7" id="KW-0206">Cytoskeleton</keyword>
<dbReference type="PROSITE" id="PS50003">
    <property type="entry name" value="PH_DOMAIN"/>
    <property type="match status" value="1"/>
</dbReference>
<keyword evidence="3" id="KW-0344">Guanine-nucleotide releasing factor</keyword>
<dbReference type="SUPFAM" id="SSF50729">
    <property type="entry name" value="PH domain-like"/>
    <property type="match status" value="2"/>
</dbReference>
<dbReference type="InterPro" id="IPR035899">
    <property type="entry name" value="DBL_dom_sf"/>
</dbReference>
<dbReference type="InterPro" id="IPR051092">
    <property type="entry name" value="FYVE_RhoGEF_PH"/>
</dbReference>
<gene>
    <name evidence="12" type="ORF">CVLEPA_LOCUS5082</name>
</gene>
<dbReference type="InterPro" id="IPR011011">
    <property type="entry name" value="Znf_FYVE_PHD"/>
</dbReference>
<keyword evidence="5 8" id="KW-0863">Zinc-finger</keyword>
<sequence length="713" mass="82655">MLPSVKTTTAENAARSKILRTGHEGRRDEEEAVHLWNALRIYENNMASIYQKNPHLTDEGFSAAHKNSSAQAMGHLKDSCCFSPSVSGMLSDMIKVKRQRFKLDNSLEQTQNNTENFKKRPDTSMKTVKKEVHQADRTNGSNIVYKPSKLNDQKLKNIAEELLSSEIVYVKQLRQIDQVYYKKIQEASLTKKIIPEADVIKIFGHVTAIYQFHSNFLLPQLQERLKTWETNPRVGDVMMQAAPFMKMYALYTQNFDESSNLLKDWLTKSEDFALFISLIQLTQENPNLPLQSYMITPIQRIPRYELLLKDYLKRLPDDAMDRQEAESALALIADAAAHSNEILGFTEGRQKLNNTLENLSDVNFDITEASRELTKEGSIKRLDNWEDKQYDSQLYLFSDILLDCAPKFKVRRKRSYKVRNKVDLAGADVCKVTTYDSSYGFCVHGIKSSMEFATTSMEERQEWIDAIRKAIKECDRKKRSFKGKLHRQNTVRRCSEPHAVSDEMLGKQCPRWIKYREVSKCMICRREFSTFRRAKYYCGACAKIVCAECSEHQSSLEYSTSNELEKVCDLCHKILNDNFAVDPTHKHNLLADYLYVSDKPRAKKETKYWCLISSEQPILYFLRAPRDTKAEKMIHLNKFQVACTRCQGGVFGFKLERKDNIYYLSTKDKEVFMKWNWVLTELAKGTPLIKDDIEAAAKQQYSSPWSARFHKQV</sequence>